<comment type="caution">
    <text evidence="1">The sequence shown here is derived from an EMBL/GenBank/DDBJ whole genome shotgun (WGS) entry which is preliminary data.</text>
</comment>
<dbReference type="AlphaFoldDB" id="A0A917QHN7"/>
<gene>
    <name evidence="1" type="ORF">GCM10011322_40700</name>
</gene>
<evidence type="ECO:0000313" key="2">
    <source>
        <dbReference type="Proteomes" id="UP000600449"/>
    </source>
</evidence>
<reference evidence="1 2" key="1">
    <citation type="journal article" date="2014" name="Int. J. Syst. Evol. Microbiol.">
        <title>Complete genome sequence of Corynebacterium casei LMG S-19264T (=DSM 44701T), isolated from a smear-ripened cheese.</title>
        <authorList>
            <consortium name="US DOE Joint Genome Institute (JGI-PGF)"/>
            <person name="Walter F."/>
            <person name="Albersmeier A."/>
            <person name="Kalinowski J."/>
            <person name="Ruckert C."/>
        </authorList>
    </citation>
    <scope>NUCLEOTIDE SEQUENCE [LARGE SCALE GENOMIC DNA]</scope>
    <source>
        <strain evidence="1 2">CGMCC 1.9161</strain>
    </source>
</reference>
<proteinExistence type="predicted"/>
<dbReference type="EMBL" id="BMMF01000014">
    <property type="protein sequence ID" value="GGK49531.1"/>
    <property type="molecule type" value="Genomic_DNA"/>
</dbReference>
<dbReference type="RefSeq" id="WP_188915104.1">
    <property type="nucleotide sequence ID" value="NZ_BMMF01000014.1"/>
</dbReference>
<name>A0A917QHN7_9HYPH</name>
<accession>A0A917QHN7</accession>
<dbReference type="Proteomes" id="UP000600449">
    <property type="component" value="Unassembled WGS sequence"/>
</dbReference>
<dbReference type="InterPro" id="IPR036291">
    <property type="entry name" value="NAD(P)-bd_dom_sf"/>
</dbReference>
<evidence type="ECO:0008006" key="3">
    <source>
        <dbReference type="Google" id="ProtNLM"/>
    </source>
</evidence>
<dbReference type="Gene3D" id="3.40.50.720">
    <property type="entry name" value="NAD(P)-binding Rossmann-like Domain"/>
    <property type="match status" value="1"/>
</dbReference>
<protein>
    <recommendedName>
        <fullName evidence="3">Saccharopine dehydrogenase NADP binding domain-containing protein</fullName>
    </recommendedName>
</protein>
<keyword evidence="2" id="KW-1185">Reference proteome</keyword>
<evidence type="ECO:0000313" key="1">
    <source>
        <dbReference type="EMBL" id="GGK49531.1"/>
    </source>
</evidence>
<organism evidence="1 2">
    <name type="scientific">Salinarimonas ramus</name>
    <dbReference type="NCBI Taxonomy" id="690164"/>
    <lineage>
        <taxon>Bacteria</taxon>
        <taxon>Pseudomonadati</taxon>
        <taxon>Pseudomonadota</taxon>
        <taxon>Alphaproteobacteria</taxon>
        <taxon>Hyphomicrobiales</taxon>
        <taxon>Salinarimonadaceae</taxon>
        <taxon>Salinarimonas</taxon>
    </lineage>
</organism>
<dbReference type="SUPFAM" id="SSF51735">
    <property type="entry name" value="NAD(P)-binding Rossmann-fold domains"/>
    <property type="match status" value="1"/>
</dbReference>
<sequence>MPGTYLEDGKPTIMIVGMGDLSCNVLTLLAQDPDTNRLVLAGRDVETVRRRANLVRFTAHNLGHVPEIEAVGIDLDDIDATAETLARVRPDIVFMGASLQSWRVITGLPAAVFEALDEAQFGPWLPMHLTLNYKLMQAVRRSGVDAKVVNAAFPDAVGPVLAKVGLAPTIGIGNVANIIPALTYGVAHVTGKDVADVELRLVAQHYFSHYVPRFGDAGRGAYHLTARVGGQRLDGELDHSAVFSQLNGRLKRLGGVAGQLLTASSAVRVVEAMATDSGILAHAPAPDGLPGGYPVRVYRDGGVLDLDESLDRAEAIRINEDCQRADGIEAIEDDGTVVFTEPEMAIMKSMLGYECRRMALADVEDWAEELGSKYRAFADRYS</sequence>